<keyword evidence="7" id="KW-1185">Reference proteome</keyword>
<keyword evidence="5" id="KW-0472">Membrane</keyword>
<evidence type="ECO:0000313" key="7">
    <source>
        <dbReference type="Proteomes" id="UP001283361"/>
    </source>
</evidence>
<gene>
    <name evidence="6" type="ORF">RRG08_023011</name>
</gene>
<dbReference type="GO" id="GO:0004965">
    <property type="term" value="F:G protein-coupled GABA receptor activity"/>
    <property type="evidence" value="ECO:0007669"/>
    <property type="project" value="InterPro"/>
</dbReference>
<keyword evidence="1" id="KW-0297">G-protein coupled receptor</keyword>
<evidence type="ECO:0000256" key="4">
    <source>
        <dbReference type="ARBA" id="ARBA00023224"/>
    </source>
</evidence>
<evidence type="ECO:0000313" key="6">
    <source>
        <dbReference type="EMBL" id="KAK3769825.1"/>
    </source>
</evidence>
<dbReference type="EMBL" id="JAWDGP010003887">
    <property type="protein sequence ID" value="KAK3769825.1"/>
    <property type="molecule type" value="Genomic_DNA"/>
</dbReference>
<feature type="transmembrane region" description="Helical" evidence="5">
    <location>
        <begin position="21"/>
        <end position="42"/>
    </location>
</feature>
<evidence type="ECO:0000256" key="5">
    <source>
        <dbReference type="SAM" id="Phobius"/>
    </source>
</evidence>
<keyword evidence="5" id="KW-0812">Transmembrane</keyword>
<evidence type="ECO:0000256" key="3">
    <source>
        <dbReference type="ARBA" id="ARBA00023180"/>
    </source>
</evidence>
<dbReference type="GO" id="GO:0007214">
    <property type="term" value="P:gamma-aminobutyric acid signaling pathway"/>
    <property type="evidence" value="ECO:0007669"/>
    <property type="project" value="TreeGrafter"/>
</dbReference>
<keyword evidence="4" id="KW-0807">Transducer</keyword>
<dbReference type="InterPro" id="IPR002455">
    <property type="entry name" value="GPCR3_GABA-B"/>
</dbReference>
<dbReference type="GO" id="GO:0038039">
    <property type="term" value="C:G protein-coupled receptor heterodimeric complex"/>
    <property type="evidence" value="ECO:0007669"/>
    <property type="project" value="TreeGrafter"/>
</dbReference>
<dbReference type="Gene3D" id="3.40.50.2300">
    <property type="match status" value="1"/>
</dbReference>
<accession>A0AAE0ZII3</accession>
<keyword evidence="3" id="KW-0325">Glycoprotein</keyword>
<sequence>MDSSGTIHQLCYHLSSVIGSLGPSIVFGYKVILLIFGIFLAYQTQSVKLKQVLCVITDPVALVSSNQEKVTFDLVSLVIVLCSFLSADLIIVQEMEDRVKESNYMLQEKSENGSPIIHPEMKVENKSTIAVELHSPKAQGHLRKSQILACEKKLYEEKYVWFIIGWYPDNRYKVKDNRHI</sequence>
<keyword evidence="2" id="KW-0675">Receptor</keyword>
<dbReference type="PANTHER" id="PTHR10519">
    <property type="entry name" value="GABA-B RECEPTOR"/>
    <property type="match status" value="1"/>
</dbReference>
<dbReference type="PANTHER" id="PTHR10519:SF77">
    <property type="entry name" value="GAMMA-AMINOBUTYRIC ACID TYPE B RECEPTOR SUBUNIT 1"/>
    <property type="match status" value="1"/>
</dbReference>
<name>A0AAE0ZII3_9GAST</name>
<dbReference type="Proteomes" id="UP001283361">
    <property type="component" value="Unassembled WGS sequence"/>
</dbReference>
<evidence type="ECO:0000256" key="2">
    <source>
        <dbReference type="ARBA" id="ARBA00023170"/>
    </source>
</evidence>
<keyword evidence="5" id="KW-1133">Transmembrane helix</keyword>
<comment type="caution">
    <text evidence="6">The sequence shown here is derived from an EMBL/GenBank/DDBJ whole genome shotgun (WGS) entry which is preliminary data.</text>
</comment>
<proteinExistence type="predicted"/>
<dbReference type="AlphaFoldDB" id="A0AAE0ZII3"/>
<evidence type="ECO:0000256" key="1">
    <source>
        <dbReference type="ARBA" id="ARBA00023040"/>
    </source>
</evidence>
<reference evidence="6" key="1">
    <citation type="journal article" date="2023" name="G3 (Bethesda)">
        <title>A reference genome for the long-term kleptoplast-retaining sea slug Elysia crispata morphotype clarki.</title>
        <authorList>
            <person name="Eastman K.E."/>
            <person name="Pendleton A.L."/>
            <person name="Shaikh M.A."/>
            <person name="Suttiyut T."/>
            <person name="Ogas R."/>
            <person name="Tomko P."/>
            <person name="Gavelis G."/>
            <person name="Widhalm J.R."/>
            <person name="Wisecaver J.H."/>
        </authorList>
    </citation>
    <scope>NUCLEOTIDE SEQUENCE</scope>
    <source>
        <strain evidence="6">ECLA1</strain>
    </source>
</reference>
<protein>
    <submittedName>
        <fullName evidence="6">Uncharacterized protein</fullName>
    </submittedName>
</protein>
<organism evidence="6 7">
    <name type="scientific">Elysia crispata</name>
    <name type="common">lettuce slug</name>
    <dbReference type="NCBI Taxonomy" id="231223"/>
    <lineage>
        <taxon>Eukaryota</taxon>
        <taxon>Metazoa</taxon>
        <taxon>Spiralia</taxon>
        <taxon>Lophotrochozoa</taxon>
        <taxon>Mollusca</taxon>
        <taxon>Gastropoda</taxon>
        <taxon>Heterobranchia</taxon>
        <taxon>Euthyneura</taxon>
        <taxon>Panpulmonata</taxon>
        <taxon>Sacoglossa</taxon>
        <taxon>Placobranchoidea</taxon>
        <taxon>Plakobranchidae</taxon>
        <taxon>Elysia</taxon>
    </lineage>
</organism>